<dbReference type="HOGENOM" id="CLU_238597_0_0_1"/>
<feature type="disulfide bond" evidence="14">
    <location>
        <begin position="1396"/>
        <end position="1405"/>
    </location>
</feature>
<evidence type="ECO:0000259" key="17">
    <source>
        <dbReference type="PROSITE" id="PS50268"/>
    </source>
</evidence>
<keyword evidence="10" id="KW-0472">Membrane</keyword>
<feature type="disulfide bond" evidence="14">
    <location>
        <begin position="1510"/>
        <end position="1519"/>
    </location>
</feature>
<dbReference type="Gene3D" id="2.10.25.10">
    <property type="entry name" value="Laminin"/>
    <property type="match status" value="5"/>
</dbReference>
<proteinExistence type="inferred from homology"/>
<dbReference type="GO" id="GO:0005886">
    <property type="term" value="C:plasma membrane"/>
    <property type="evidence" value="ECO:0000318"/>
    <property type="project" value="GO_Central"/>
</dbReference>
<dbReference type="Gene3D" id="2.60.120.200">
    <property type="match status" value="1"/>
</dbReference>
<protein>
    <submittedName>
        <fullName evidence="18">Uncharacterized protein</fullName>
    </submittedName>
</protein>
<dbReference type="CDD" id="cd00054">
    <property type="entry name" value="EGF_CA"/>
    <property type="match status" value="4"/>
</dbReference>
<dbReference type="PROSITE" id="PS50026">
    <property type="entry name" value="EGF_3"/>
    <property type="match status" value="5"/>
</dbReference>
<dbReference type="InterPro" id="IPR049883">
    <property type="entry name" value="NOTCH1_EGF-like"/>
</dbReference>
<feature type="domain" description="EGF-like" evidence="16">
    <location>
        <begin position="1718"/>
        <end position="1755"/>
    </location>
</feature>
<dbReference type="InterPro" id="IPR009030">
    <property type="entry name" value="Growth_fac_rcpt_cys_sf"/>
</dbReference>
<dbReference type="FunFam" id="2.10.25.10:FF:000031">
    <property type="entry name" value="neurogenic locus notch homolog protein 3"/>
    <property type="match status" value="1"/>
</dbReference>
<evidence type="ECO:0000313" key="18">
    <source>
        <dbReference type="EMBL" id="EDO35413.1"/>
    </source>
</evidence>
<dbReference type="GO" id="GO:0007409">
    <property type="term" value="P:axonogenesis"/>
    <property type="evidence" value="ECO:0000318"/>
    <property type="project" value="GO_Central"/>
</dbReference>
<evidence type="ECO:0000256" key="10">
    <source>
        <dbReference type="ARBA" id="ARBA00023136"/>
    </source>
</evidence>
<evidence type="ECO:0000256" key="7">
    <source>
        <dbReference type="ARBA" id="ARBA00022837"/>
    </source>
</evidence>
<dbReference type="SMART" id="SM00282">
    <property type="entry name" value="LamG"/>
    <property type="match status" value="1"/>
</dbReference>
<feature type="domain" description="Cadherin" evidence="17">
    <location>
        <begin position="740"/>
        <end position="848"/>
    </location>
</feature>
<feature type="domain" description="Cadherin" evidence="17">
    <location>
        <begin position="433"/>
        <end position="528"/>
    </location>
</feature>
<evidence type="ECO:0000256" key="4">
    <source>
        <dbReference type="ARBA" id="ARBA00022692"/>
    </source>
</evidence>
<evidence type="ECO:0000256" key="5">
    <source>
        <dbReference type="ARBA" id="ARBA00022729"/>
    </source>
</evidence>
<sequence length="1781" mass="191182">VTITVQDVNDNAPVFTSDEFTVSIAENVDDGTTVITVTATDPDAGDNAKVSYATYGGSHGNKFAIDASSGRIYTTGTFDRETKDDYSINVTASDHGNPSKSSTCVVLVTVADNNDNSPKFPALHYVFDIAEDAAVGASIGTVSASDADIGENARLTYSIVSPEKATFSMNPVTGEITVGQRLDREGANYSIRVTATDLGTPPLSASMEITVIVDDYNDHRPVFLSHIGTVFIDENASPGTEIITLQAVDGDSGVNAEIRYAFVTGNSNNSFTINSITGRLRTARNLDRETTPRFTLEVLAYDLGVPRKDSVTNVTVVLRDVNDNQPVFTMSEYAAEVSEGVVESNIVTVVAEDRDIGSDGSVTYCITQGREGGLFVINENTGTIGITAKLDRETKSKYTLRVQATDGGSPALSSEADVIVNVLDQNDHAPVFTPATLTVKVQEDTGSGTTVIKVSAVDGDVGSNADVTYSTGMITLNRAIAFKPFSALPNPNIYNLTVRARNIYPPHYKADAAIQIEVLDTNDHAPVFIKSVYLLFAVQDAGSGVSIGRVEAVDKFDYGPNALVRYEAISGNGTGRFRVAPETGEVLIASSLRDDVNKTYYIRVRASDMGQPKMSDTAGVYVEVTERNLHPPVFSKAVYQTSENEDIAVGSALLTVTATDRDFGRNGEISYDIIAGNSQEYFGIGLTNGSLYVSKPLDYEHQENYSLNVSATDGGKEPKTSYATVRITLRDVNDNNPVFSPIEYRCELAENTTPRSVVVCSVRATDRDERGQQSVRYSILGGSGKDKFVIDERTGEIRATVEFDFEVTMSSFLMIAAKDEGLSPQRTADPPASVHILITGVNEFLPVFVQSVFTATVAENAPIGHSVLRVSATDKDKGPDGVVLYHLLGSDNQQGFDLDSNTGTLSVSGDLDNERAGIVTLRVIAKNLFQNSVTPSSVAHATIVVTVTDANDPPRFLKSVYSAHVTEGSRIGHVVTNVTAVDDDSDIRSIRYGISAGNTGNAFVMDAVTGFVRTAAELDREAIAEYRLTVTATDNGTPPMTGNATLVVTLDDINDNPPHLTPLPCIGRVTENKPQGTQVMTLNAEDPDLNPNRGPFKYSISGSDYGSFRLNVSSGVVSTVKSLDREKQDAYNISIKVTDARGLSAVNFCMIHVEDQNDNRPKATSRDVYVHTFEGKFLGGVVADVRPDDPDIDDLMTCALLNPPQNNIFSFPRGNCELSSLAYSQDARFDLSVNGSDGLGAVTYLITLRFLGYTETTLQQGVVVRLRNTNTRDFLANSYHKFTSAVNATLPSGYSSQIMSVDSSGEGLVDVLVSVRQGGTLMIRDRVSGHLKDKLVSSSALDIAAVDYNPCTTGNQCLNGGECSSAIQASRRGHVVSSTPVVMVTAGYTWKITCSCKPGFTGSQCEESVNDCNPNPCRNEGTCTDNNGSFKCSCIPGYTGRLCESDIDECLTNPCKHASACDNTPGGYTCTCKPGYTGQNCDVDINYCQSSPCMYNSTCKDLPTSFECVCDFGGRGERCEISSFGFEPASYMLFPTLQGVNQKTYNNITMEFSTSSPNGLLFYNTDGTPAAAADFIALEIVERYLCDRAVTDGKWHHVTVIRDKKVTLATGTEFTQREFAVTPHNFLGANIRQWSLGGATQVPSGVTLEKFKGCMEDLKINGVNTPMNGPNRFLSAEARGGAVTEGCVTSGQCQSSPCANNKEKTACYEDWDSYTCVSAAPCQPDPCKNNATCKPQKDETFLCVCVGNYTGALCSIPLACQLNPCGEGYDCLGDGAGGRVC</sequence>
<dbReference type="PANTHER" id="PTHR24026:SF126">
    <property type="entry name" value="PROTOCADHERIN FAT 4"/>
    <property type="match status" value="1"/>
</dbReference>
<dbReference type="InterPro" id="IPR000152">
    <property type="entry name" value="EGF-type_Asp/Asn_hydroxyl_site"/>
</dbReference>
<evidence type="ECO:0000256" key="14">
    <source>
        <dbReference type="PROSITE-ProRule" id="PRU00076"/>
    </source>
</evidence>
<feature type="domain" description="Laminin G" evidence="15">
    <location>
        <begin position="1521"/>
        <end position="1687"/>
    </location>
</feature>
<evidence type="ECO:0000313" key="19">
    <source>
        <dbReference type="Proteomes" id="UP000001593"/>
    </source>
</evidence>
<dbReference type="STRING" id="45351.A7SLL0"/>
<dbReference type="FunFam" id="2.10.25.10:FF:000472">
    <property type="entry name" value="Uncharacterized protein, isoform A"/>
    <property type="match status" value="1"/>
</dbReference>
<dbReference type="Gene3D" id="2.60.40.60">
    <property type="entry name" value="Cadherins"/>
    <property type="match status" value="11"/>
</dbReference>
<dbReference type="SMART" id="SM00181">
    <property type="entry name" value="EGF"/>
    <property type="match status" value="5"/>
</dbReference>
<dbReference type="InParanoid" id="A7SLL0"/>
<dbReference type="Pfam" id="PF00008">
    <property type="entry name" value="EGF"/>
    <property type="match status" value="1"/>
</dbReference>
<comment type="subcellular location">
    <subcellularLocation>
        <location evidence="1">Membrane</location>
        <topology evidence="1">Single-pass membrane protein</topology>
    </subcellularLocation>
</comment>
<evidence type="ECO:0000256" key="6">
    <source>
        <dbReference type="ARBA" id="ARBA00022737"/>
    </source>
</evidence>
<dbReference type="InterPro" id="IPR013320">
    <property type="entry name" value="ConA-like_dom_sf"/>
</dbReference>
<feature type="disulfide bond" evidence="14">
    <location>
        <begin position="1434"/>
        <end position="1443"/>
    </location>
</feature>
<feature type="non-terminal residue" evidence="18">
    <location>
        <position position="1781"/>
    </location>
</feature>
<comment type="similarity">
    <text evidence="2">Belongs to the EGF domain peptide family.</text>
</comment>
<keyword evidence="9" id="KW-1133">Transmembrane helix</keyword>
<dbReference type="PANTHER" id="PTHR24026">
    <property type="entry name" value="FAT ATYPICAL CADHERIN-RELATED"/>
    <property type="match status" value="1"/>
</dbReference>
<dbReference type="Pfam" id="PF02210">
    <property type="entry name" value="Laminin_G_2"/>
    <property type="match status" value="1"/>
</dbReference>
<keyword evidence="7 13" id="KW-0106">Calcium</keyword>
<dbReference type="FunFam" id="2.60.40.60:FF:000116">
    <property type="entry name" value="Dachsous cadherin-related 2"/>
    <property type="match status" value="1"/>
</dbReference>
<keyword evidence="5" id="KW-0732">Signal</keyword>
<keyword evidence="3 14" id="KW-0245">EGF-like domain</keyword>
<keyword evidence="6" id="KW-0677">Repeat</keyword>
<feature type="domain" description="EGF-like" evidence="16">
    <location>
        <begin position="1446"/>
        <end position="1482"/>
    </location>
</feature>
<dbReference type="GO" id="GO:0007163">
    <property type="term" value="P:establishment or maintenance of cell polarity"/>
    <property type="evidence" value="ECO:0007669"/>
    <property type="project" value="UniProtKB-ARBA"/>
</dbReference>
<evidence type="ECO:0000256" key="9">
    <source>
        <dbReference type="ARBA" id="ARBA00022989"/>
    </source>
</evidence>
<dbReference type="InterPro" id="IPR015919">
    <property type="entry name" value="Cadherin-like_sf"/>
</dbReference>
<feature type="domain" description="Cadherin" evidence="17">
    <location>
        <begin position="121"/>
        <end position="223"/>
    </location>
</feature>
<dbReference type="InterPro" id="IPR001881">
    <property type="entry name" value="EGF-like_Ca-bd_dom"/>
</dbReference>
<comment type="caution">
    <text evidence="14">Lacks conserved residue(s) required for the propagation of feature annotation.</text>
</comment>
<feature type="domain" description="EGF-like" evidence="16">
    <location>
        <begin position="1484"/>
        <end position="1520"/>
    </location>
</feature>
<evidence type="ECO:0000256" key="12">
    <source>
        <dbReference type="ARBA" id="ARBA00023180"/>
    </source>
</evidence>
<dbReference type="PROSITE" id="PS50025">
    <property type="entry name" value="LAM_G_DOMAIN"/>
    <property type="match status" value="1"/>
</dbReference>
<dbReference type="PROSITE" id="PS01187">
    <property type="entry name" value="EGF_CA"/>
    <property type="match status" value="1"/>
</dbReference>
<dbReference type="Pfam" id="PF07645">
    <property type="entry name" value="EGF_CA"/>
    <property type="match status" value="1"/>
</dbReference>
<dbReference type="InterPro" id="IPR018097">
    <property type="entry name" value="EGF_Ca-bd_CS"/>
</dbReference>
<dbReference type="SMART" id="SM00112">
    <property type="entry name" value="CA"/>
    <property type="match status" value="11"/>
</dbReference>
<organism evidence="18 19">
    <name type="scientific">Nematostella vectensis</name>
    <name type="common">Starlet sea anemone</name>
    <dbReference type="NCBI Taxonomy" id="45351"/>
    <lineage>
        <taxon>Eukaryota</taxon>
        <taxon>Metazoa</taxon>
        <taxon>Cnidaria</taxon>
        <taxon>Anthozoa</taxon>
        <taxon>Hexacorallia</taxon>
        <taxon>Actiniaria</taxon>
        <taxon>Edwardsiidae</taxon>
        <taxon>Nematostella</taxon>
    </lineage>
</organism>
<keyword evidence="8" id="KW-0130">Cell adhesion</keyword>
<dbReference type="FunFam" id="2.60.40.60:FF:000015">
    <property type="entry name" value="FAT atypical cadherin 1"/>
    <property type="match status" value="1"/>
</dbReference>
<dbReference type="InterPro" id="IPR002126">
    <property type="entry name" value="Cadherin-like_dom"/>
</dbReference>
<feature type="domain" description="Cadherin" evidence="17">
    <location>
        <begin position="224"/>
        <end position="328"/>
    </location>
</feature>
<dbReference type="FunFam" id="2.60.40.60:FF:000039">
    <property type="entry name" value="FAT atypical cadherin 3"/>
    <property type="match status" value="1"/>
</dbReference>
<dbReference type="FunFam" id="2.60.40.60:FF:000020">
    <property type="entry name" value="Dachsous cadherin-related 1b"/>
    <property type="match status" value="4"/>
</dbReference>
<evidence type="ECO:0000259" key="15">
    <source>
        <dbReference type="PROSITE" id="PS50025"/>
    </source>
</evidence>
<dbReference type="SUPFAM" id="SSF49899">
    <property type="entry name" value="Concanavalin A-like lectins/glucanases"/>
    <property type="match status" value="1"/>
</dbReference>
<keyword evidence="12" id="KW-0325">Glycoprotein</keyword>
<dbReference type="CDD" id="cd00110">
    <property type="entry name" value="LamG"/>
    <property type="match status" value="1"/>
</dbReference>
<name>A7SLL0_NEMVE</name>
<dbReference type="InterPro" id="IPR000742">
    <property type="entry name" value="EGF"/>
</dbReference>
<dbReference type="SUPFAM" id="SSF49313">
    <property type="entry name" value="Cadherin-like"/>
    <property type="match status" value="11"/>
</dbReference>
<dbReference type="SUPFAM" id="SSF57184">
    <property type="entry name" value="Growth factor receptor domain"/>
    <property type="match status" value="1"/>
</dbReference>
<keyword evidence="11 14" id="KW-1015">Disulfide bond</keyword>
<dbReference type="eggNOG" id="KOG1219">
    <property type="taxonomic scope" value="Eukaryota"/>
</dbReference>
<feature type="domain" description="Cadherin" evidence="17">
    <location>
        <begin position="957"/>
        <end position="1060"/>
    </location>
</feature>
<feature type="disulfide bond" evidence="14">
    <location>
        <begin position="1472"/>
        <end position="1481"/>
    </location>
</feature>
<dbReference type="PROSITE" id="PS01186">
    <property type="entry name" value="EGF_2"/>
    <property type="match status" value="3"/>
</dbReference>
<reference evidence="18 19" key="1">
    <citation type="journal article" date="2007" name="Science">
        <title>Sea anemone genome reveals ancestral eumetazoan gene repertoire and genomic organization.</title>
        <authorList>
            <person name="Putnam N.H."/>
            <person name="Srivastava M."/>
            <person name="Hellsten U."/>
            <person name="Dirks B."/>
            <person name="Chapman J."/>
            <person name="Salamov A."/>
            <person name="Terry A."/>
            <person name="Shapiro H."/>
            <person name="Lindquist E."/>
            <person name="Kapitonov V.V."/>
            <person name="Jurka J."/>
            <person name="Genikhovich G."/>
            <person name="Grigoriev I.V."/>
            <person name="Lucas S.M."/>
            <person name="Steele R.E."/>
            <person name="Finnerty J.R."/>
            <person name="Technau U."/>
            <person name="Martindale M.Q."/>
            <person name="Rokhsar D.S."/>
        </authorList>
    </citation>
    <scope>NUCLEOTIDE SEQUENCE [LARGE SCALE GENOMIC DNA]</scope>
    <source>
        <strain evidence="19">CH2 X CH6</strain>
    </source>
</reference>
<keyword evidence="4" id="KW-0812">Transmembrane</keyword>
<dbReference type="PROSITE" id="PS50268">
    <property type="entry name" value="CADHERIN_2"/>
    <property type="match status" value="12"/>
</dbReference>
<dbReference type="PRINTS" id="PR00205">
    <property type="entry name" value="CADHERIN"/>
</dbReference>
<dbReference type="OMA" id="ISTISIW"/>
<dbReference type="SMART" id="SM00179">
    <property type="entry name" value="EGF_CA"/>
    <property type="match status" value="4"/>
</dbReference>
<dbReference type="PROSITE" id="PS00010">
    <property type="entry name" value="ASX_HYDROXYL"/>
    <property type="match status" value="3"/>
</dbReference>
<dbReference type="FunFam" id="2.60.40.60:FF:000080">
    <property type="entry name" value="FAT atypical cadherin 1"/>
    <property type="match status" value="1"/>
</dbReference>
<dbReference type="EMBL" id="DS469699">
    <property type="protein sequence ID" value="EDO35413.1"/>
    <property type="molecule type" value="Genomic_DNA"/>
</dbReference>
<feature type="domain" description="Cadherin" evidence="17">
    <location>
        <begin position="329"/>
        <end position="432"/>
    </location>
</feature>
<feature type="domain" description="Cadherin" evidence="17">
    <location>
        <begin position="1"/>
        <end position="15"/>
    </location>
</feature>
<dbReference type="SUPFAM" id="SSF57196">
    <property type="entry name" value="EGF/Laminin"/>
    <property type="match status" value="1"/>
</dbReference>
<feature type="domain" description="Cadherin" evidence="17">
    <location>
        <begin position="1061"/>
        <end position="1163"/>
    </location>
</feature>
<evidence type="ECO:0000256" key="13">
    <source>
        <dbReference type="PROSITE-ProRule" id="PRU00043"/>
    </source>
</evidence>
<feature type="domain" description="Cadherin" evidence="17">
    <location>
        <begin position="16"/>
        <end position="120"/>
    </location>
</feature>
<dbReference type="PROSITE" id="PS00232">
    <property type="entry name" value="CADHERIN_1"/>
    <property type="match status" value="7"/>
</dbReference>
<dbReference type="PROSITE" id="PS00022">
    <property type="entry name" value="EGF_1"/>
    <property type="match status" value="5"/>
</dbReference>
<evidence type="ECO:0000256" key="8">
    <source>
        <dbReference type="ARBA" id="ARBA00022889"/>
    </source>
</evidence>
<feature type="domain" description="Cadherin" evidence="17">
    <location>
        <begin position="635"/>
        <end position="739"/>
    </location>
</feature>
<dbReference type="InterPro" id="IPR001791">
    <property type="entry name" value="Laminin_G"/>
</dbReference>
<dbReference type="GO" id="GO:0044331">
    <property type="term" value="P:cell-cell adhesion mediated by cadherin"/>
    <property type="evidence" value="ECO:0000318"/>
    <property type="project" value="GO_Central"/>
</dbReference>
<feature type="domain" description="EGF-like" evidence="16">
    <location>
        <begin position="1408"/>
        <end position="1444"/>
    </location>
</feature>
<evidence type="ECO:0000256" key="3">
    <source>
        <dbReference type="ARBA" id="ARBA00022536"/>
    </source>
</evidence>
<evidence type="ECO:0000259" key="16">
    <source>
        <dbReference type="PROSITE" id="PS50026"/>
    </source>
</evidence>
<dbReference type="GO" id="GO:0007156">
    <property type="term" value="P:homophilic cell adhesion via plasma membrane adhesion molecules"/>
    <property type="evidence" value="ECO:0007669"/>
    <property type="project" value="InterPro"/>
</dbReference>
<dbReference type="Proteomes" id="UP000001593">
    <property type="component" value="Unassembled WGS sequence"/>
</dbReference>
<keyword evidence="19" id="KW-1185">Reference proteome</keyword>
<feature type="domain" description="Cadherin" evidence="17">
    <location>
        <begin position="529"/>
        <end position="634"/>
    </location>
</feature>
<evidence type="ECO:0000256" key="1">
    <source>
        <dbReference type="ARBA" id="ARBA00004167"/>
    </source>
</evidence>
<dbReference type="GO" id="GO:0005509">
    <property type="term" value="F:calcium ion binding"/>
    <property type="evidence" value="ECO:0007669"/>
    <property type="project" value="UniProtKB-UniRule"/>
</dbReference>
<feature type="non-terminal residue" evidence="18">
    <location>
        <position position="1"/>
    </location>
</feature>
<evidence type="ECO:0000256" key="2">
    <source>
        <dbReference type="ARBA" id="ARBA00006373"/>
    </source>
</evidence>
<dbReference type="Pfam" id="PF00028">
    <property type="entry name" value="Cadherin"/>
    <property type="match status" value="10"/>
</dbReference>
<gene>
    <name evidence="18" type="ORF">NEMVEDRAFT_v1g20073</name>
</gene>
<feature type="domain" description="Cadherin" evidence="17">
    <location>
        <begin position="849"/>
        <end position="956"/>
    </location>
</feature>
<feature type="domain" description="EGF-like" evidence="16">
    <location>
        <begin position="1347"/>
        <end position="1406"/>
    </location>
</feature>
<dbReference type="InterPro" id="IPR020894">
    <property type="entry name" value="Cadherin_CS"/>
</dbReference>
<dbReference type="FunFam" id="2.60.40.60:FF:000106">
    <property type="entry name" value="FAT atypical cadherin 4"/>
    <property type="match status" value="1"/>
</dbReference>
<dbReference type="CDD" id="cd11304">
    <property type="entry name" value="Cadherin_repeat"/>
    <property type="match status" value="11"/>
</dbReference>
<dbReference type="GO" id="GO:0005912">
    <property type="term" value="C:adherens junction"/>
    <property type="evidence" value="ECO:0000318"/>
    <property type="project" value="GO_Central"/>
</dbReference>
<accession>A7SLL0</accession>
<feature type="disulfide bond" evidence="14">
    <location>
        <begin position="1745"/>
        <end position="1754"/>
    </location>
</feature>
<evidence type="ECO:0000256" key="11">
    <source>
        <dbReference type="ARBA" id="ARBA00023157"/>
    </source>
</evidence>